<feature type="domain" description="VTT" evidence="7">
    <location>
        <begin position="30"/>
        <end position="156"/>
    </location>
</feature>
<protein>
    <submittedName>
        <fullName evidence="8">DedA family protein</fullName>
    </submittedName>
</protein>
<keyword evidence="9" id="KW-1185">Reference proteome</keyword>
<dbReference type="Proteomes" id="UP000555411">
    <property type="component" value="Unassembled WGS sequence"/>
</dbReference>
<evidence type="ECO:0000256" key="5">
    <source>
        <dbReference type="ARBA" id="ARBA00023136"/>
    </source>
</evidence>
<evidence type="ECO:0000313" key="8">
    <source>
        <dbReference type="EMBL" id="MBC2835343.1"/>
    </source>
</evidence>
<dbReference type="RefSeq" id="WP_185796954.1">
    <property type="nucleotide sequence ID" value="NZ_JACLQD010000002.1"/>
</dbReference>
<dbReference type="GO" id="GO:0005886">
    <property type="term" value="C:plasma membrane"/>
    <property type="evidence" value="ECO:0007669"/>
    <property type="project" value="UniProtKB-SubCell"/>
</dbReference>
<name>A0A842I7H2_9RHOB</name>
<keyword evidence="4 6" id="KW-1133">Transmembrane helix</keyword>
<evidence type="ECO:0000256" key="2">
    <source>
        <dbReference type="ARBA" id="ARBA00022475"/>
    </source>
</evidence>
<feature type="transmembrane region" description="Helical" evidence="6">
    <location>
        <begin position="170"/>
        <end position="190"/>
    </location>
</feature>
<dbReference type="InterPro" id="IPR051311">
    <property type="entry name" value="DedA_domain"/>
</dbReference>
<dbReference type="PANTHER" id="PTHR42709">
    <property type="entry name" value="ALKALINE PHOSPHATASE LIKE PROTEIN"/>
    <property type="match status" value="1"/>
</dbReference>
<evidence type="ECO:0000256" key="3">
    <source>
        <dbReference type="ARBA" id="ARBA00022692"/>
    </source>
</evidence>
<gene>
    <name evidence="8" type="ORF">H7F16_07470</name>
</gene>
<keyword evidence="2" id="KW-1003">Cell membrane</keyword>
<dbReference type="Pfam" id="PF09335">
    <property type="entry name" value="VTT_dom"/>
    <property type="match status" value="1"/>
</dbReference>
<dbReference type="AlphaFoldDB" id="A0A842I7H2"/>
<sequence length="199" mass="20838">MTETLLALVPEWGFLLVFLGNFLACLAVPIPASLIMLAGGAFAASGDLAFGVMWTAGLSGAVIGDQAGYLLGRRAGGPMTAWIERRPKSGRLMRRAIEWLTERQRPAVFYSRWLVSALGPYINLAAGAARLPWPGFALASASGEAIWVTVYLGLGYGFSGNVQALGSTLGNLGMALAAGVVALILGRVLWRTAQENGAG</sequence>
<evidence type="ECO:0000259" key="7">
    <source>
        <dbReference type="Pfam" id="PF09335"/>
    </source>
</evidence>
<dbReference type="InterPro" id="IPR032816">
    <property type="entry name" value="VTT_dom"/>
</dbReference>
<feature type="transmembrane region" description="Helical" evidence="6">
    <location>
        <begin position="12"/>
        <end position="36"/>
    </location>
</feature>
<feature type="transmembrane region" description="Helical" evidence="6">
    <location>
        <begin position="48"/>
        <end position="71"/>
    </location>
</feature>
<comment type="caution">
    <text evidence="8">The sequence shown here is derived from an EMBL/GenBank/DDBJ whole genome shotgun (WGS) entry which is preliminary data.</text>
</comment>
<evidence type="ECO:0000313" key="9">
    <source>
        <dbReference type="Proteomes" id="UP000555411"/>
    </source>
</evidence>
<proteinExistence type="predicted"/>
<dbReference type="EMBL" id="JACLQD010000002">
    <property type="protein sequence ID" value="MBC2835343.1"/>
    <property type="molecule type" value="Genomic_DNA"/>
</dbReference>
<organism evidence="8 9">
    <name type="scientific">Paragemmobacter straminiformis</name>
    <dbReference type="NCBI Taxonomy" id="2045119"/>
    <lineage>
        <taxon>Bacteria</taxon>
        <taxon>Pseudomonadati</taxon>
        <taxon>Pseudomonadota</taxon>
        <taxon>Alphaproteobacteria</taxon>
        <taxon>Rhodobacterales</taxon>
        <taxon>Paracoccaceae</taxon>
        <taxon>Paragemmobacter</taxon>
    </lineage>
</organism>
<keyword evidence="3 6" id="KW-0812">Transmembrane</keyword>
<keyword evidence="5 6" id="KW-0472">Membrane</keyword>
<accession>A0A842I7H2</accession>
<evidence type="ECO:0000256" key="4">
    <source>
        <dbReference type="ARBA" id="ARBA00022989"/>
    </source>
</evidence>
<dbReference type="PANTHER" id="PTHR42709:SF6">
    <property type="entry name" value="UNDECAPRENYL PHOSPHATE TRANSPORTER A"/>
    <property type="match status" value="1"/>
</dbReference>
<feature type="transmembrane region" description="Helical" evidence="6">
    <location>
        <begin position="136"/>
        <end position="158"/>
    </location>
</feature>
<reference evidence="8 9" key="1">
    <citation type="journal article" date="2017" name="Int. J. Syst. Evol. Microbiol.">
        <title>Gemmobacter straminiformis sp. nov., isolated from an artificial fountain.</title>
        <authorList>
            <person name="Kang J.Y."/>
            <person name="Kim M.J."/>
            <person name="Chun J."/>
            <person name="Son K.P."/>
            <person name="Jahng K.Y."/>
        </authorList>
    </citation>
    <scope>NUCLEOTIDE SEQUENCE [LARGE SCALE GENOMIC DNA]</scope>
    <source>
        <strain evidence="8 9">CAM-8</strain>
    </source>
</reference>
<evidence type="ECO:0000256" key="1">
    <source>
        <dbReference type="ARBA" id="ARBA00004651"/>
    </source>
</evidence>
<evidence type="ECO:0000256" key="6">
    <source>
        <dbReference type="SAM" id="Phobius"/>
    </source>
</evidence>
<comment type="subcellular location">
    <subcellularLocation>
        <location evidence="1">Cell membrane</location>
        <topology evidence="1">Multi-pass membrane protein</topology>
    </subcellularLocation>
</comment>